<proteinExistence type="inferred from homology"/>
<dbReference type="GO" id="GO:0004497">
    <property type="term" value="F:monooxygenase activity"/>
    <property type="evidence" value="ECO:0007669"/>
    <property type="project" value="UniProtKB-KW"/>
</dbReference>
<evidence type="ECO:0000313" key="7">
    <source>
        <dbReference type="Proteomes" id="UP000460272"/>
    </source>
</evidence>
<dbReference type="PANTHER" id="PTHR30137">
    <property type="entry name" value="LUCIFERASE-LIKE MONOOXYGENASE"/>
    <property type="match status" value="1"/>
</dbReference>
<dbReference type="PANTHER" id="PTHR30137:SF16">
    <property type="entry name" value="BLL0895 PROTEIN"/>
    <property type="match status" value="1"/>
</dbReference>
<keyword evidence="3" id="KW-0560">Oxidoreductase</keyword>
<keyword evidence="4" id="KW-0503">Monooxygenase</keyword>
<dbReference type="InterPro" id="IPR011251">
    <property type="entry name" value="Luciferase-like_dom"/>
</dbReference>
<dbReference type="AlphaFoldDB" id="A0A6P2BY22"/>
<dbReference type="EMBL" id="RPFW01000004">
    <property type="protein sequence ID" value="TVZ03597.1"/>
    <property type="molecule type" value="Genomic_DNA"/>
</dbReference>
<evidence type="ECO:0000256" key="4">
    <source>
        <dbReference type="ARBA" id="ARBA00023033"/>
    </source>
</evidence>
<dbReference type="Gene3D" id="3.20.20.30">
    <property type="entry name" value="Luciferase-like domain"/>
    <property type="match status" value="1"/>
</dbReference>
<comment type="similarity">
    <text evidence="1">Belongs to the bacterial luciferase oxidoreductase family.</text>
</comment>
<feature type="domain" description="Luciferase-like" evidence="5">
    <location>
        <begin position="47"/>
        <end position="362"/>
    </location>
</feature>
<accession>A0A6P2BY22</accession>
<keyword evidence="2" id="KW-0285">Flavoprotein</keyword>
<organism evidence="6 7">
    <name type="scientific">Trebonia kvetii</name>
    <dbReference type="NCBI Taxonomy" id="2480626"/>
    <lineage>
        <taxon>Bacteria</taxon>
        <taxon>Bacillati</taxon>
        <taxon>Actinomycetota</taxon>
        <taxon>Actinomycetes</taxon>
        <taxon>Streptosporangiales</taxon>
        <taxon>Treboniaceae</taxon>
        <taxon>Trebonia</taxon>
    </lineage>
</organism>
<dbReference type="GO" id="GO:0016705">
    <property type="term" value="F:oxidoreductase activity, acting on paired donors, with incorporation or reduction of molecular oxygen"/>
    <property type="evidence" value="ECO:0007669"/>
    <property type="project" value="InterPro"/>
</dbReference>
<dbReference type="Proteomes" id="UP000460272">
    <property type="component" value="Unassembled WGS sequence"/>
</dbReference>
<evidence type="ECO:0000259" key="5">
    <source>
        <dbReference type="Pfam" id="PF00296"/>
    </source>
</evidence>
<protein>
    <submittedName>
        <fullName evidence="6">LLM class flavin-dependent oxidoreductase</fullName>
    </submittedName>
</protein>
<dbReference type="SUPFAM" id="SSF51679">
    <property type="entry name" value="Bacterial luciferase-like"/>
    <property type="match status" value="1"/>
</dbReference>
<keyword evidence="7" id="KW-1185">Reference proteome</keyword>
<sequence>MLMRSTSPEGEAVRVGVFMFGGVEMPDAGLAGTPPLDRRYGDDAIGHAHRELLACGELSERLGYDSFWLTEHHFQHEGYEVVPNGLLFSAFLAARTTRLRLGTMFNVVGQWHPLRLAEDFAMLHNLSGGRGILGVGRGTVPREMLPLTAGRVSVGSYDNPSAADADRVNREVTEESLDVLRLAMEQETFSYSGKHFCLPPPGIPDRGGEVSELTLVPRPVYPYETWQAITSPPTLRAVPTRGLGGVFWLKERYRLAADWHAFAATYQAVHGRPLRRGEKRILVLNIGLADSTEQAVAEVGDGHDEFWRFLAPYGWGRGYLGPDGRPAGGDFVPTLADSMSQGPWAVGTAADVAAAIGELDDLLGLTDLVIFPAMPGDPYTRAKEQLTRFAEEVFPLLPADTEVTR</sequence>
<dbReference type="GO" id="GO:0005829">
    <property type="term" value="C:cytosol"/>
    <property type="evidence" value="ECO:0007669"/>
    <property type="project" value="TreeGrafter"/>
</dbReference>
<dbReference type="InterPro" id="IPR050766">
    <property type="entry name" value="Bact_Lucif_Oxidored"/>
</dbReference>
<reference evidence="6 7" key="1">
    <citation type="submission" date="2018-11" db="EMBL/GenBank/DDBJ databases">
        <title>Trebonia kvetii gen.nov., sp.nov., a novel acidophilic actinobacterium, and proposal of the new actinobacterial family Treboniaceae fam. nov.</title>
        <authorList>
            <person name="Rapoport D."/>
            <person name="Sagova-Mareckova M."/>
            <person name="Sedlacek I."/>
            <person name="Provaznik J."/>
            <person name="Kralova S."/>
            <person name="Pavlinic D."/>
            <person name="Benes V."/>
            <person name="Kopecky J."/>
        </authorList>
    </citation>
    <scope>NUCLEOTIDE SEQUENCE [LARGE SCALE GENOMIC DNA]</scope>
    <source>
        <strain evidence="6 7">15Tr583</strain>
    </source>
</reference>
<gene>
    <name evidence="6" type="ORF">EAS64_24835</name>
</gene>
<evidence type="ECO:0000256" key="3">
    <source>
        <dbReference type="ARBA" id="ARBA00023002"/>
    </source>
</evidence>
<dbReference type="OrthoDB" id="3209103at2"/>
<evidence type="ECO:0000256" key="2">
    <source>
        <dbReference type="ARBA" id="ARBA00022630"/>
    </source>
</evidence>
<dbReference type="Pfam" id="PF00296">
    <property type="entry name" value="Bac_luciferase"/>
    <property type="match status" value="1"/>
</dbReference>
<comment type="caution">
    <text evidence="6">The sequence shown here is derived from an EMBL/GenBank/DDBJ whole genome shotgun (WGS) entry which is preliminary data.</text>
</comment>
<name>A0A6P2BY22_9ACTN</name>
<dbReference type="InterPro" id="IPR036661">
    <property type="entry name" value="Luciferase-like_sf"/>
</dbReference>
<evidence type="ECO:0000256" key="1">
    <source>
        <dbReference type="ARBA" id="ARBA00010426"/>
    </source>
</evidence>
<evidence type="ECO:0000313" key="6">
    <source>
        <dbReference type="EMBL" id="TVZ03597.1"/>
    </source>
</evidence>